<evidence type="ECO:0000313" key="2">
    <source>
        <dbReference type="Proteomes" id="UP001153714"/>
    </source>
</evidence>
<organism evidence="1 2">
    <name type="scientific">Diatraea saccharalis</name>
    <name type="common">sugarcane borer</name>
    <dbReference type="NCBI Taxonomy" id="40085"/>
    <lineage>
        <taxon>Eukaryota</taxon>
        <taxon>Metazoa</taxon>
        <taxon>Ecdysozoa</taxon>
        <taxon>Arthropoda</taxon>
        <taxon>Hexapoda</taxon>
        <taxon>Insecta</taxon>
        <taxon>Pterygota</taxon>
        <taxon>Neoptera</taxon>
        <taxon>Endopterygota</taxon>
        <taxon>Lepidoptera</taxon>
        <taxon>Glossata</taxon>
        <taxon>Ditrysia</taxon>
        <taxon>Pyraloidea</taxon>
        <taxon>Crambidae</taxon>
        <taxon>Crambinae</taxon>
        <taxon>Diatraea</taxon>
    </lineage>
</organism>
<dbReference type="PANTHER" id="PTHR45913:SF22">
    <property type="entry name" value="SCAN BOX DOMAIN-CONTAINING PROTEIN"/>
    <property type="match status" value="1"/>
</dbReference>
<dbReference type="PANTHER" id="PTHR45913">
    <property type="entry name" value="EPM2A-INTERACTING PROTEIN 1"/>
    <property type="match status" value="1"/>
</dbReference>
<keyword evidence="2" id="KW-1185">Reference proteome</keyword>
<dbReference type="Proteomes" id="UP001153714">
    <property type="component" value="Chromosome 4"/>
</dbReference>
<protein>
    <submittedName>
        <fullName evidence="1">Uncharacterized protein</fullName>
    </submittedName>
</protein>
<reference evidence="1" key="1">
    <citation type="submission" date="2021-12" db="EMBL/GenBank/DDBJ databases">
        <authorList>
            <person name="King R."/>
        </authorList>
    </citation>
    <scope>NUCLEOTIDE SEQUENCE</scope>
</reference>
<dbReference type="AlphaFoldDB" id="A0A9N9R8G8"/>
<sequence length="150" mass="17298">MFASTSQSNDDGIRASYNISLHIAKSVKSHTIGDQLILPAGEEVLKILLHMPSACLDKDIQTFVQHLNALHDDFKNRFEDILMMEIPLWILYPFEETEVADMVLKEELLELSTNEELKVQFKKGYQRFGLQAEIPKKNNKTYPGKLREDF</sequence>
<evidence type="ECO:0000313" key="1">
    <source>
        <dbReference type="EMBL" id="CAG9792424.1"/>
    </source>
</evidence>
<gene>
    <name evidence="1" type="ORF">DIATSA_LOCUS9953</name>
</gene>
<accession>A0A9N9R8G8</accession>
<name>A0A9N9R8G8_9NEOP</name>
<proteinExistence type="predicted"/>
<reference evidence="1" key="2">
    <citation type="submission" date="2022-10" db="EMBL/GenBank/DDBJ databases">
        <authorList>
            <consortium name="ENA_rothamsted_submissions"/>
            <consortium name="culmorum"/>
            <person name="King R."/>
        </authorList>
    </citation>
    <scope>NUCLEOTIDE SEQUENCE</scope>
</reference>
<dbReference type="OrthoDB" id="1101576at2759"/>
<dbReference type="EMBL" id="OU893335">
    <property type="protein sequence ID" value="CAG9792424.1"/>
    <property type="molecule type" value="Genomic_DNA"/>
</dbReference>